<dbReference type="InterPro" id="IPR050679">
    <property type="entry name" value="Bact_HTH_transcr_reg"/>
</dbReference>
<dbReference type="GO" id="GO:0045892">
    <property type="term" value="P:negative regulation of DNA-templated transcription"/>
    <property type="evidence" value="ECO:0007669"/>
    <property type="project" value="TreeGrafter"/>
</dbReference>
<dbReference type="Pfam" id="PF07702">
    <property type="entry name" value="UTRA"/>
    <property type="match status" value="1"/>
</dbReference>
<dbReference type="InterPro" id="IPR028978">
    <property type="entry name" value="Chorismate_lyase_/UTRA_dom_sf"/>
</dbReference>
<keyword evidence="2" id="KW-0238">DNA-binding</keyword>
<protein>
    <submittedName>
        <fullName evidence="6">Transcriptional regulator</fullName>
    </submittedName>
</protein>
<dbReference type="GO" id="GO:0003677">
    <property type="term" value="F:DNA binding"/>
    <property type="evidence" value="ECO:0007669"/>
    <property type="project" value="UniProtKB-KW"/>
</dbReference>
<dbReference type="PANTHER" id="PTHR44846:SF17">
    <property type="entry name" value="GNTR-FAMILY TRANSCRIPTIONAL REGULATOR"/>
    <property type="match status" value="1"/>
</dbReference>
<keyword evidence="7" id="KW-1185">Reference proteome</keyword>
<dbReference type="Gene3D" id="3.40.1410.10">
    <property type="entry name" value="Chorismate lyase-like"/>
    <property type="match status" value="1"/>
</dbReference>
<name>A0A0D8B643_9ACTN</name>
<keyword evidence="1" id="KW-0805">Transcription regulation</keyword>
<dbReference type="PRINTS" id="PR00035">
    <property type="entry name" value="HTHGNTR"/>
</dbReference>
<evidence type="ECO:0000256" key="2">
    <source>
        <dbReference type="ARBA" id="ARBA00023125"/>
    </source>
</evidence>
<comment type="caution">
    <text evidence="6">The sequence shown here is derived from an EMBL/GenBank/DDBJ whole genome shotgun (WGS) entry which is preliminary data.</text>
</comment>
<dbReference type="Pfam" id="PF00392">
    <property type="entry name" value="GntR"/>
    <property type="match status" value="1"/>
</dbReference>
<dbReference type="SUPFAM" id="SSF64288">
    <property type="entry name" value="Chorismate lyase-like"/>
    <property type="match status" value="1"/>
</dbReference>
<proteinExistence type="predicted"/>
<dbReference type="PANTHER" id="PTHR44846">
    <property type="entry name" value="MANNOSYL-D-GLYCERATE TRANSPORT/METABOLISM SYSTEM REPRESSOR MNGR-RELATED"/>
    <property type="match status" value="1"/>
</dbReference>
<dbReference type="EMBL" id="JYFN01000112">
    <property type="protein sequence ID" value="KJE19394.1"/>
    <property type="molecule type" value="Genomic_DNA"/>
</dbReference>
<feature type="domain" description="HTH gntR-type" evidence="5">
    <location>
        <begin position="3"/>
        <end position="71"/>
    </location>
</feature>
<dbReference type="PROSITE" id="PS50949">
    <property type="entry name" value="HTH_GNTR"/>
    <property type="match status" value="1"/>
</dbReference>
<evidence type="ECO:0000313" key="7">
    <source>
        <dbReference type="Proteomes" id="UP000032545"/>
    </source>
</evidence>
<dbReference type="PATRIC" id="fig|1502723.3.peg.1007"/>
<evidence type="ECO:0000256" key="1">
    <source>
        <dbReference type="ARBA" id="ARBA00023015"/>
    </source>
</evidence>
<dbReference type="InterPro" id="IPR011663">
    <property type="entry name" value="UTRA"/>
</dbReference>
<dbReference type="GO" id="GO:0003700">
    <property type="term" value="F:DNA-binding transcription factor activity"/>
    <property type="evidence" value="ECO:0007669"/>
    <property type="project" value="InterPro"/>
</dbReference>
<reference evidence="7" key="1">
    <citation type="submission" date="2015-02" db="EMBL/GenBank/DDBJ databases">
        <title>Draft Genome of Frankia sp. CpI1-S.</title>
        <authorList>
            <person name="Oshone R.T."/>
            <person name="Ngom M."/>
            <person name="Ghodhbane-Gtari F."/>
            <person name="Gtari M."/>
            <person name="Morris K."/>
            <person name="Thomas K."/>
            <person name="Sen A."/>
            <person name="Tisa L.S."/>
        </authorList>
    </citation>
    <scope>NUCLEOTIDE SEQUENCE [LARGE SCALE GENOMIC DNA]</scope>
    <source>
        <strain evidence="7">CpI1-S</strain>
    </source>
</reference>
<dbReference type="Proteomes" id="UP000032545">
    <property type="component" value="Unassembled WGS sequence"/>
</dbReference>
<dbReference type="AlphaFoldDB" id="A0A0D8B643"/>
<dbReference type="Gene3D" id="1.10.10.10">
    <property type="entry name" value="Winged helix-like DNA-binding domain superfamily/Winged helix DNA-binding domain"/>
    <property type="match status" value="1"/>
</dbReference>
<evidence type="ECO:0000256" key="3">
    <source>
        <dbReference type="ARBA" id="ARBA00023163"/>
    </source>
</evidence>
<sequence length="294" mass="32282">MAELGYRQIADELRGKIVAGEYAPDTVLPTLVELMARYQASRETVRRAIGQLETEGLVQAIRRRGTVVRARPDRSKIVRPRGVFRDSLGYLMARDSGDWRELRPSVVEYRPARSLPAGMAELIGAQPDDDVLVRDRLLGDPEQAAQRQAAVSYLPSDITRGTAIEQLRTGPGGLYDRLEEICGELVWDEEISAEAAAPTDVEQLALHPGTPVLRIVRIATARATDRVVEVCDTRISAELYAVRYRLARHRSAAYPPQPSAANPSDPGTPRSPGIGHTPPSREEAPDIGPNSPQK</sequence>
<dbReference type="InterPro" id="IPR036388">
    <property type="entry name" value="WH-like_DNA-bd_sf"/>
</dbReference>
<reference evidence="6 7" key="2">
    <citation type="journal article" date="2016" name="Genome Announc.">
        <title>Permanent Draft Genome Sequences for Two Variants of Frankia sp. Strain CpI1, the First Frankia Strain Isolated from Root Nodules of Comptonia peregrina.</title>
        <authorList>
            <person name="Oshone R."/>
            <person name="Hurst S.G.IV."/>
            <person name="Abebe-Akele F."/>
            <person name="Simpson S."/>
            <person name="Morris K."/>
            <person name="Thomas W.K."/>
            <person name="Tisa L.S."/>
        </authorList>
    </citation>
    <scope>NUCLEOTIDE SEQUENCE [LARGE SCALE GENOMIC DNA]</scope>
    <source>
        <strain evidence="7">CpI1-S</strain>
    </source>
</reference>
<dbReference type="OrthoDB" id="3207674at2"/>
<evidence type="ECO:0000313" key="6">
    <source>
        <dbReference type="EMBL" id="KJE19394.1"/>
    </source>
</evidence>
<evidence type="ECO:0000256" key="4">
    <source>
        <dbReference type="SAM" id="MobiDB-lite"/>
    </source>
</evidence>
<dbReference type="SMART" id="SM00345">
    <property type="entry name" value="HTH_GNTR"/>
    <property type="match status" value="1"/>
</dbReference>
<dbReference type="InterPro" id="IPR036390">
    <property type="entry name" value="WH_DNA-bd_sf"/>
</dbReference>
<dbReference type="CDD" id="cd07377">
    <property type="entry name" value="WHTH_GntR"/>
    <property type="match status" value="1"/>
</dbReference>
<accession>A0A0D8B643</accession>
<organism evidence="6 7">
    <name type="scientific">Frankia torreyi</name>
    <dbReference type="NCBI Taxonomy" id="1856"/>
    <lineage>
        <taxon>Bacteria</taxon>
        <taxon>Bacillati</taxon>
        <taxon>Actinomycetota</taxon>
        <taxon>Actinomycetes</taxon>
        <taxon>Frankiales</taxon>
        <taxon>Frankiaceae</taxon>
        <taxon>Frankia</taxon>
    </lineage>
</organism>
<dbReference type="SMART" id="SM00866">
    <property type="entry name" value="UTRA"/>
    <property type="match status" value="1"/>
</dbReference>
<feature type="region of interest" description="Disordered" evidence="4">
    <location>
        <begin position="252"/>
        <end position="294"/>
    </location>
</feature>
<gene>
    <name evidence="6" type="ORF">FF36_06320</name>
</gene>
<keyword evidence="3" id="KW-0804">Transcription</keyword>
<dbReference type="InterPro" id="IPR000524">
    <property type="entry name" value="Tscrpt_reg_HTH_GntR"/>
</dbReference>
<evidence type="ECO:0000259" key="5">
    <source>
        <dbReference type="PROSITE" id="PS50949"/>
    </source>
</evidence>
<dbReference type="SUPFAM" id="SSF46785">
    <property type="entry name" value="Winged helix' DNA-binding domain"/>
    <property type="match status" value="1"/>
</dbReference>
<dbReference type="RefSeq" id="WP_052681664.1">
    <property type="nucleotide sequence ID" value="NZ_JYFN01000112.1"/>
</dbReference>